<evidence type="ECO:0000256" key="1">
    <source>
        <dbReference type="SAM" id="SignalP"/>
    </source>
</evidence>
<name>A0A839U4G3_9HYPH</name>
<protein>
    <recommendedName>
        <fullName evidence="4">Lipoprotein</fullName>
    </recommendedName>
</protein>
<gene>
    <name evidence="2" type="ORF">FHS21_000014</name>
</gene>
<dbReference type="PROSITE" id="PS51257">
    <property type="entry name" value="PROKAR_LIPOPROTEIN"/>
    <property type="match status" value="1"/>
</dbReference>
<accession>A0A839U4G3</accession>
<comment type="caution">
    <text evidence="2">The sequence shown here is derived from an EMBL/GenBank/DDBJ whole genome shotgun (WGS) entry which is preliminary data.</text>
</comment>
<evidence type="ECO:0000313" key="2">
    <source>
        <dbReference type="EMBL" id="MBB3143631.1"/>
    </source>
</evidence>
<evidence type="ECO:0000313" key="3">
    <source>
        <dbReference type="Proteomes" id="UP000554520"/>
    </source>
</evidence>
<proteinExistence type="predicted"/>
<keyword evidence="3" id="KW-1185">Reference proteome</keyword>
<dbReference type="Proteomes" id="UP000554520">
    <property type="component" value="Unassembled WGS sequence"/>
</dbReference>
<reference evidence="2 3" key="1">
    <citation type="submission" date="2020-08" db="EMBL/GenBank/DDBJ databases">
        <title>Genomic Encyclopedia of Type Strains, Phase III (KMG-III): the genomes of soil and plant-associated and newly described type strains.</title>
        <authorList>
            <person name="Whitman W."/>
        </authorList>
    </citation>
    <scope>NUCLEOTIDE SEQUENCE [LARGE SCALE GENOMIC DNA]</scope>
    <source>
        <strain evidence="2 3">CECT 7015</strain>
    </source>
</reference>
<keyword evidence="1" id="KW-0732">Signal</keyword>
<organism evidence="2 3">
    <name type="scientific">Phyllobacterium trifolii</name>
    <dbReference type="NCBI Taxonomy" id="300193"/>
    <lineage>
        <taxon>Bacteria</taxon>
        <taxon>Pseudomonadati</taxon>
        <taxon>Pseudomonadota</taxon>
        <taxon>Alphaproteobacteria</taxon>
        <taxon>Hyphomicrobiales</taxon>
        <taxon>Phyllobacteriaceae</taxon>
        <taxon>Phyllobacterium</taxon>
    </lineage>
</organism>
<sequence>MRLACYVLIATAFVLLSACTTTPSVDSNLATNSLRNSVYDECGWAPDSSSLASLVPAISTGRDGFQRITKAICAAAKSAPAPTSPGDHVTVEVEGKSVRGRFLEPGEKLSQG</sequence>
<feature type="signal peptide" evidence="1">
    <location>
        <begin position="1"/>
        <end position="18"/>
    </location>
</feature>
<dbReference type="EMBL" id="JACHXN010000001">
    <property type="protein sequence ID" value="MBB3143631.1"/>
    <property type="molecule type" value="Genomic_DNA"/>
</dbReference>
<feature type="chain" id="PRO_5032854168" description="Lipoprotein" evidence="1">
    <location>
        <begin position="19"/>
        <end position="112"/>
    </location>
</feature>
<dbReference type="AlphaFoldDB" id="A0A839U4G3"/>
<evidence type="ECO:0008006" key="4">
    <source>
        <dbReference type="Google" id="ProtNLM"/>
    </source>
</evidence>